<dbReference type="InterPro" id="IPR002656">
    <property type="entry name" value="Acyl_transf_3_dom"/>
</dbReference>
<keyword evidence="1" id="KW-0812">Transmembrane</keyword>
<dbReference type="Pfam" id="PF19040">
    <property type="entry name" value="SGNH"/>
    <property type="match status" value="1"/>
</dbReference>
<dbReference type="PANTHER" id="PTHR23028">
    <property type="entry name" value="ACETYLTRANSFERASE"/>
    <property type="match status" value="1"/>
</dbReference>
<feature type="domain" description="SGNH" evidence="3">
    <location>
        <begin position="433"/>
        <end position="659"/>
    </location>
</feature>
<keyword evidence="4" id="KW-0378">Hydrolase</keyword>
<feature type="transmembrane region" description="Helical" evidence="1">
    <location>
        <begin position="33"/>
        <end position="52"/>
    </location>
</feature>
<feature type="transmembrane region" description="Helical" evidence="1">
    <location>
        <begin position="341"/>
        <end position="363"/>
    </location>
</feature>
<keyword evidence="1" id="KW-1133">Transmembrane helix</keyword>
<evidence type="ECO:0000259" key="3">
    <source>
        <dbReference type="Pfam" id="PF19040"/>
    </source>
</evidence>
<evidence type="ECO:0000259" key="2">
    <source>
        <dbReference type="Pfam" id="PF01757"/>
    </source>
</evidence>
<sequence length="689" mass="73657">MNRRRDIQGLRAIAVGLVVAAHAGVPGLQGGFVGVDVFFVISGFLITGLLLSEGRRTDDVSLRHFYARRARRILPAATLVLVATLAVVSVTGSLARTQQSRTDALWSAAFLSNVHFARSGADYFSTDLPSAFQHYWSLAVEEQFYLLWPLLVALLVRRRAGRGLVLGVTATLVLASIAWSLHVTAADPTSAYFSTPARGYELGGGALLAVLAPRIPRTAQWLLGLSGATLLGWAAVTMDAGTPFPGWAAAIPVVATMALLAGRHGPVASVLSWAPLRWLGDISFSVYLWHWPFLVLGPELLPDDWGRADRVSLLLVLTLVASTASYLLVERPFQRGFPVVHGLRGLTLWPATVALVVGSALAATSHSEALVAHDRHASERWFAAHPEAKVEPAPADIPRAVAEAVALARSGAPLPTVDLKDHARDVWRTDFPCYADFDDTTTRLCTFGDETADRLVVVLGDSHAGMWLPALDRIGEEEHFRVLPLVKSSCMPFDVPQSLGYRDYKECTAFHAWAHTQIADLQPDAIVVAYRGLDQTRARAGLTRGRTWQQGVATTIGQLTAVTPQVVVIGDIPQRALPAPECLSTPGADQATCLSPVSGQGVVANRFTIAGIAGTTAHYIDPRALVCADGVCPLIVGEDVVFYDDDHITASWSRAVAPGLQTLIGPLLAPAPVTPASTLPPTPASTRAP</sequence>
<dbReference type="Proteomes" id="UP000198832">
    <property type="component" value="Unassembled WGS sequence"/>
</dbReference>
<name>A0A1I1MVQ6_9ACTN</name>
<feature type="transmembrane region" description="Helical" evidence="1">
    <location>
        <begin position="274"/>
        <end position="291"/>
    </location>
</feature>
<dbReference type="Pfam" id="PF01757">
    <property type="entry name" value="Acyl_transf_3"/>
    <property type="match status" value="1"/>
</dbReference>
<dbReference type="GO" id="GO:0016787">
    <property type="term" value="F:hydrolase activity"/>
    <property type="evidence" value="ECO:0007669"/>
    <property type="project" value="UniProtKB-KW"/>
</dbReference>
<feature type="transmembrane region" description="Helical" evidence="1">
    <location>
        <begin position="311"/>
        <end position="329"/>
    </location>
</feature>
<dbReference type="InterPro" id="IPR050879">
    <property type="entry name" value="Acyltransferase_3"/>
</dbReference>
<evidence type="ECO:0000313" key="4">
    <source>
        <dbReference type="EMBL" id="SFC89491.1"/>
    </source>
</evidence>
<organism evidence="4 5">
    <name type="scientific">Nocardioides terrae</name>
    <dbReference type="NCBI Taxonomy" id="574651"/>
    <lineage>
        <taxon>Bacteria</taxon>
        <taxon>Bacillati</taxon>
        <taxon>Actinomycetota</taxon>
        <taxon>Actinomycetes</taxon>
        <taxon>Propionibacteriales</taxon>
        <taxon>Nocardioidaceae</taxon>
        <taxon>Nocardioides</taxon>
    </lineage>
</organism>
<dbReference type="AlphaFoldDB" id="A0A1I1MVQ6"/>
<dbReference type="GO" id="GO:0009103">
    <property type="term" value="P:lipopolysaccharide biosynthetic process"/>
    <property type="evidence" value="ECO:0007669"/>
    <property type="project" value="TreeGrafter"/>
</dbReference>
<dbReference type="STRING" id="574651.SAMN04487968_113110"/>
<feature type="transmembrane region" description="Helical" evidence="1">
    <location>
        <begin position="244"/>
        <end position="262"/>
    </location>
</feature>
<dbReference type="GO" id="GO:0016747">
    <property type="term" value="F:acyltransferase activity, transferring groups other than amino-acyl groups"/>
    <property type="evidence" value="ECO:0007669"/>
    <property type="project" value="InterPro"/>
</dbReference>
<dbReference type="RefSeq" id="WP_175507713.1">
    <property type="nucleotide sequence ID" value="NZ_FOLB01000013.1"/>
</dbReference>
<feature type="domain" description="Acyltransferase 3" evidence="2">
    <location>
        <begin position="6"/>
        <end position="325"/>
    </location>
</feature>
<evidence type="ECO:0000256" key="1">
    <source>
        <dbReference type="SAM" id="Phobius"/>
    </source>
</evidence>
<dbReference type="InterPro" id="IPR043968">
    <property type="entry name" value="SGNH"/>
</dbReference>
<keyword evidence="4" id="KW-0808">Transferase</keyword>
<feature type="transmembrane region" description="Helical" evidence="1">
    <location>
        <begin position="73"/>
        <end position="95"/>
    </location>
</feature>
<keyword evidence="5" id="KW-1185">Reference proteome</keyword>
<protein>
    <submittedName>
        <fullName evidence="4">Peptidoglycan/LPS O-acetylase OafA/YrhL, contains acyltransferase and SGNH-hydrolase domains</fullName>
    </submittedName>
</protein>
<feature type="transmembrane region" description="Helical" evidence="1">
    <location>
        <begin position="163"/>
        <end position="185"/>
    </location>
</feature>
<gene>
    <name evidence="4" type="ORF">SAMN04487968_113110</name>
</gene>
<reference evidence="4 5" key="1">
    <citation type="submission" date="2016-10" db="EMBL/GenBank/DDBJ databases">
        <authorList>
            <person name="de Groot N.N."/>
        </authorList>
    </citation>
    <scope>NUCLEOTIDE SEQUENCE [LARGE SCALE GENOMIC DNA]</scope>
    <source>
        <strain evidence="4 5">CGMCC 1.7056</strain>
    </source>
</reference>
<dbReference type="EMBL" id="FOLB01000013">
    <property type="protein sequence ID" value="SFC89491.1"/>
    <property type="molecule type" value="Genomic_DNA"/>
</dbReference>
<keyword evidence="1" id="KW-0472">Membrane</keyword>
<proteinExistence type="predicted"/>
<evidence type="ECO:0000313" key="5">
    <source>
        <dbReference type="Proteomes" id="UP000198832"/>
    </source>
</evidence>
<feature type="transmembrane region" description="Helical" evidence="1">
    <location>
        <begin position="135"/>
        <end position="156"/>
    </location>
</feature>
<keyword evidence="4" id="KW-0012">Acyltransferase</keyword>
<dbReference type="GO" id="GO:0016020">
    <property type="term" value="C:membrane"/>
    <property type="evidence" value="ECO:0007669"/>
    <property type="project" value="TreeGrafter"/>
</dbReference>
<dbReference type="PANTHER" id="PTHR23028:SF53">
    <property type="entry name" value="ACYL_TRANSF_3 DOMAIN-CONTAINING PROTEIN"/>
    <property type="match status" value="1"/>
</dbReference>
<accession>A0A1I1MVQ6</accession>